<dbReference type="AlphaFoldDB" id="A0A0F9KCQ2"/>
<dbReference type="Pfam" id="PF04165">
    <property type="entry name" value="DUF401"/>
    <property type="match status" value="1"/>
</dbReference>
<keyword evidence="1" id="KW-0472">Membrane</keyword>
<name>A0A0F9KCQ2_9ZZZZ</name>
<sequence length="65" mass="7126">PYAVLAYASGHLGMMLSPLHLCHIVSNRFFDTPYGPVYRRIIPAGIIMAVLAGAYFAVLQWGFNG</sequence>
<evidence type="ECO:0000313" key="2">
    <source>
        <dbReference type="EMBL" id="KKM12967.1"/>
    </source>
</evidence>
<dbReference type="PANTHER" id="PTHR39556">
    <property type="entry name" value="PROTEIN, PUTATIVE-RELATED"/>
    <property type="match status" value="1"/>
</dbReference>
<dbReference type="PANTHER" id="PTHR39556:SF1">
    <property type="entry name" value="PROTEIN, PUTATIVE-RELATED"/>
    <property type="match status" value="1"/>
</dbReference>
<dbReference type="InterPro" id="IPR007294">
    <property type="entry name" value="DUF401"/>
</dbReference>
<evidence type="ECO:0000256" key="1">
    <source>
        <dbReference type="SAM" id="Phobius"/>
    </source>
</evidence>
<feature type="transmembrane region" description="Helical" evidence="1">
    <location>
        <begin position="42"/>
        <end position="63"/>
    </location>
</feature>
<keyword evidence="1" id="KW-0812">Transmembrane</keyword>
<protein>
    <submittedName>
        <fullName evidence="2">Uncharacterized protein</fullName>
    </submittedName>
</protein>
<organism evidence="2">
    <name type="scientific">marine sediment metagenome</name>
    <dbReference type="NCBI Taxonomy" id="412755"/>
    <lineage>
        <taxon>unclassified sequences</taxon>
        <taxon>metagenomes</taxon>
        <taxon>ecological metagenomes</taxon>
    </lineage>
</organism>
<reference evidence="2" key="1">
    <citation type="journal article" date="2015" name="Nature">
        <title>Complex archaea that bridge the gap between prokaryotes and eukaryotes.</title>
        <authorList>
            <person name="Spang A."/>
            <person name="Saw J.H."/>
            <person name="Jorgensen S.L."/>
            <person name="Zaremba-Niedzwiedzka K."/>
            <person name="Martijn J."/>
            <person name="Lind A.E."/>
            <person name="van Eijk R."/>
            <person name="Schleper C."/>
            <person name="Guy L."/>
            <person name="Ettema T.J."/>
        </authorList>
    </citation>
    <scope>NUCLEOTIDE SEQUENCE</scope>
</reference>
<keyword evidence="1" id="KW-1133">Transmembrane helix</keyword>
<accession>A0A0F9KCQ2</accession>
<gene>
    <name evidence="2" type="ORF">LCGC14_1719560</name>
</gene>
<proteinExistence type="predicted"/>
<comment type="caution">
    <text evidence="2">The sequence shown here is derived from an EMBL/GenBank/DDBJ whole genome shotgun (WGS) entry which is preliminary data.</text>
</comment>
<dbReference type="EMBL" id="LAZR01015452">
    <property type="protein sequence ID" value="KKM12967.1"/>
    <property type="molecule type" value="Genomic_DNA"/>
</dbReference>
<feature type="non-terminal residue" evidence="2">
    <location>
        <position position="1"/>
    </location>
</feature>